<dbReference type="Proteomes" id="UP000605259">
    <property type="component" value="Unassembled WGS sequence"/>
</dbReference>
<accession>A0A917EM98</accession>
<dbReference type="AlphaFoldDB" id="A0A917EM98"/>
<keyword evidence="2" id="KW-1185">Reference proteome</keyword>
<gene>
    <name evidence="1" type="ORF">GCM10007140_08770</name>
</gene>
<comment type="caution">
    <text evidence="1">The sequence shown here is derived from an EMBL/GenBank/DDBJ whole genome shotgun (WGS) entry which is preliminary data.</text>
</comment>
<name>A0A917EM98_9BACI</name>
<reference evidence="1" key="2">
    <citation type="submission" date="2020-09" db="EMBL/GenBank/DDBJ databases">
        <authorList>
            <person name="Sun Q."/>
            <person name="Zhou Y."/>
        </authorList>
    </citation>
    <scope>NUCLEOTIDE SEQUENCE</scope>
    <source>
        <strain evidence="1">CGMCC 1.12698</strain>
    </source>
</reference>
<dbReference type="EMBL" id="BMFK01000001">
    <property type="protein sequence ID" value="GGE60689.1"/>
    <property type="molecule type" value="Genomic_DNA"/>
</dbReference>
<reference evidence="1" key="1">
    <citation type="journal article" date="2014" name="Int. J. Syst. Evol. Microbiol.">
        <title>Complete genome sequence of Corynebacterium casei LMG S-19264T (=DSM 44701T), isolated from a smear-ripened cheese.</title>
        <authorList>
            <consortium name="US DOE Joint Genome Institute (JGI-PGF)"/>
            <person name="Walter F."/>
            <person name="Albersmeier A."/>
            <person name="Kalinowski J."/>
            <person name="Ruckert C."/>
        </authorList>
    </citation>
    <scope>NUCLEOTIDE SEQUENCE</scope>
    <source>
        <strain evidence="1">CGMCC 1.12698</strain>
    </source>
</reference>
<evidence type="ECO:0000313" key="1">
    <source>
        <dbReference type="EMBL" id="GGE60689.1"/>
    </source>
</evidence>
<sequence>MILYFSNTDGYLMGKEDYYIWYEDDGTATVHGPNEYGKLDKETTNLLKQVLANKDK</sequence>
<proteinExistence type="predicted"/>
<evidence type="ECO:0000313" key="2">
    <source>
        <dbReference type="Proteomes" id="UP000605259"/>
    </source>
</evidence>
<organism evidence="1 2">
    <name type="scientific">Priestia taiwanensis</name>
    <dbReference type="NCBI Taxonomy" id="1347902"/>
    <lineage>
        <taxon>Bacteria</taxon>
        <taxon>Bacillati</taxon>
        <taxon>Bacillota</taxon>
        <taxon>Bacilli</taxon>
        <taxon>Bacillales</taxon>
        <taxon>Bacillaceae</taxon>
        <taxon>Priestia</taxon>
    </lineage>
</organism>
<protein>
    <submittedName>
        <fullName evidence="1">Uncharacterized protein</fullName>
    </submittedName>
</protein>